<accession>A0ABN3Y8A4</accession>
<feature type="domain" description="Enoyl reductase (ER)" evidence="5">
    <location>
        <begin position="10"/>
        <end position="346"/>
    </location>
</feature>
<comment type="similarity">
    <text evidence="4">Belongs to the zinc-containing alcohol dehydrogenase family.</text>
</comment>
<evidence type="ECO:0000313" key="7">
    <source>
        <dbReference type="Proteomes" id="UP001501577"/>
    </source>
</evidence>
<dbReference type="Proteomes" id="UP001501577">
    <property type="component" value="Unassembled WGS sequence"/>
</dbReference>
<keyword evidence="1 4" id="KW-0479">Metal-binding</keyword>
<comment type="cofactor">
    <cofactor evidence="4">
        <name>Zn(2+)</name>
        <dbReference type="ChEBI" id="CHEBI:29105"/>
    </cofactor>
</comment>
<dbReference type="Gene3D" id="3.90.180.10">
    <property type="entry name" value="Medium-chain alcohol dehydrogenases, catalytic domain"/>
    <property type="match status" value="1"/>
</dbReference>
<evidence type="ECO:0000256" key="2">
    <source>
        <dbReference type="ARBA" id="ARBA00022833"/>
    </source>
</evidence>
<dbReference type="InterPro" id="IPR011032">
    <property type="entry name" value="GroES-like_sf"/>
</dbReference>
<proteinExistence type="inferred from homology"/>
<dbReference type="InterPro" id="IPR036291">
    <property type="entry name" value="NAD(P)-bd_dom_sf"/>
</dbReference>
<dbReference type="Pfam" id="PF00107">
    <property type="entry name" value="ADH_zinc_N"/>
    <property type="match status" value="1"/>
</dbReference>
<dbReference type="PANTHER" id="PTHR43401:SF2">
    <property type="entry name" value="L-THREONINE 3-DEHYDROGENASE"/>
    <property type="match status" value="1"/>
</dbReference>
<comment type="caution">
    <text evidence="6">The sequence shown here is derived from an EMBL/GenBank/DDBJ whole genome shotgun (WGS) entry which is preliminary data.</text>
</comment>
<dbReference type="PROSITE" id="PS00059">
    <property type="entry name" value="ADH_ZINC"/>
    <property type="match status" value="1"/>
</dbReference>
<dbReference type="InterPro" id="IPR013149">
    <property type="entry name" value="ADH-like_C"/>
</dbReference>
<dbReference type="InterPro" id="IPR002328">
    <property type="entry name" value="ADH_Zn_CS"/>
</dbReference>
<dbReference type="PANTHER" id="PTHR43401">
    <property type="entry name" value="L-THREONINE 3-DEHYDROGENASE"/>
    <property type="match status" value="1"/>
</dbReference>
<gene>
    <name evidence="6" type="ORF">GCM10019998_04750</name>
</gene>
<dbReference type="Gene3D" id="3.40.50.720">
    <property type="entry name" value="NAD(P)-binding Rossmann-like Domain"/>
    <property type="match status" value="1"/>
</dbReference>
<keyword evidence="3" id="KW-0560">Oxidoreductase</keyword>
<evidence type="ECO:0000313" key="6">
    <source>
        <dbReference type="EMBL" id="GAA3011542.1"/>
    </source>
</evidence>
<protein>
    <submittedName>
        <fullName evidence="6">Alcohol dehydrogenase catalytic domain-containing protein</fullName>
    </submittedName>
</protein>
<dbReference type="SMART" id="SM00829">
    <property type="entry name" value="PKS_ER"/>
    <property type="match status" value="1"/>
</dbReference>
<evidence type="ECO:0000256" key="3">
    <source>
        <dbReference type="ARBA" id="ARBA00023002"/>
    </source>
</evidence>
<dbReference type="Pfam" id="PF08240">
    <property type="entry name" value="ADH_N"/>
    <property type="match status" value="1"/>
</dbReference>
<keyword evidence="7" id="KW-1185">Reference proteome</keyword>
<name>A0ABN3Y8A4_9ENTE</name>
<dbReference type="InterPro" id="IPR020843">
    <property type="entry name" value="ER"/>
</dbReference>
<dbReference type="SUPFAM" id="SSF50129">
    <property type="entry name" value="GroES-like"/>
    <property type="match status" value="1"/>
</dbReference>
<evidence type="ECO:0000256" key="4">
    <source>
        <dbReference type="RuleBase" id="RU361277"/>
    </source>
</evidence>
<evidence type="ECO:0000259" key="5">
    <source>
        <dbReference type="SMART" id="SM00829"/>
    </source>
</evidence>
<dbReference type="SUPFAM" id="SSF51735">
    <property type="entry name" value="NAD(P)-binding Rossmann-fold domains"/>
    <property type="match status" value="1"/>
</dbReference>
<dbReference type="InterPro" id="IPR050129">
    <property type="entry name" value="Zn_alcohol_dh"/>
</dbReference>
<keyword evidence="2 4" id="KW-0862">Zinc</keyword>
<organism evidence="6 7">
    <name type="scientific">Tetragenococcus solitarius</name>
    <dbReference type="NCBI Taxonomy" id="71453"/>
    <lineage>
        <taxon>Bacteria</taxon>
        <taxon>Bacillati</taxon>
        <taxon>Bacillota</taxon>
        <taxon>Bacilli</taxon>
        <taxon>Lactobacillales</taxon>
        <taxon>Enterococcaceae</taxon>
        <taxon>Tetragenococcus</taxon>
    </lineage>
</organism>
<dbReference type="InterPro" id="IPR013154">
    <property type="entry name" value="ADH-like_N"/>
</dbReference>
<sequence length="349" mass="38138">MDMKAVVEVGAKEIVVQELPTPEIQADEVLMKVRANGLCTNDFRDYAGESDYTFPRVGGHEFSGEIVRIGSKVDSDHFNVGDHVVKYIIPNCGECHYCKTGRPNLCNKVYTSTTFQNPDGISGFFGLAQYIAVKSKDLYKYPKEIPYTKSAFTEPVACVVNSVEKAGIALGQDVLIIGGGVMGLLHVQLAKLRGARVIVSEPNKDRQELAQNLGADITFDPTEGDAIEFVKQQTEGRGAEIVFNTTANPNVAQQALDFTAKGGRTLMFSSMHPNEPVPTDMGAVHSQERTITGTVSPTIATFYRATQLIAKGLVDVETLLDKTFNYTDATEAFEYGARPETLKTMITFD</sequence>
<evidence type="ECO:0000256" key="1">
    <source>
        <dbReference type="ARBA" id="ARBA00022723"/>
    </source>
</evidence>
<dbReference type="EMBL" id="BAAAXQ010000013">
    <property type="protein sequence ID" value="GAA3011542.1"/>
    <property type="molecule type" value="Genomic_DNA"/>
</dbReference>
<reference evidence="6 7" key="1">
    <citation type="journal article" date="2019" name="Int. J. Syst. Evol. Microbiol.">
        <title>The Global Catalogue of Microorganisms (GCM) 10K type strain sequencing project: providing services to taxonomists for standard genome sequencing and annotation.</title>
        <authorList>
            <consortium name="The Broad Institute Genomics Platform"/>
            <consortium name="The Broad Institute Genome Sequencing Center for Infectious Disease"/>
            <person name="Wu L."/>
            <person name="Ma J."/>
        </authorList>
    </citation>
    <scope>NUCLEOTIDE SEQUENCE [LARGE SCALE GENOMIC DNA]</scope>
    <source>
        <strain evidence="6 7">JCM 8736</strain>
    </source>
</reference>